<dbReference type="InterPro" id="IPR024134">
    <property type="entry name" value="SOD_Cu/Zn_/chaperone"/>
</dbReference>
<evidence type="ECO:0000256" key="1">
    <source>
        <dbReference type="SAM" id="SignalP"/>
    </source>
</evidence>
<dbReference type="PROSITE" id="PS00087">
    <property type="entry name" value="SOD_CU_ZN_1"/>
    <property type="match status" value="1"/>
</dbReference>
<feature type="chain" id="PRO_5003997637" evidence="1">
    <location>
        <begin position="20"/>
        <end position="237"/>
    </location>
</feature>
<reference evidence="3 4" key="1">
    <citation type="journal article" date="2013" name="Nat. Commun.">
        <title>The evolution and pathogenic mechanisms of the rice sheath blight pathogen.</title>
        <authorList>
            <person name="Zheng A."/>
            <person name="Lin R."/>
            <person name="Xu L."/>
            <person name="Qin P."/>
            <person name="Tang C."/>
            <person name="Ai P."/>
            <person name="Zhang D."/>
            <person name="Liu Y."/>
            <person name="Sun Z."/>
            <person name="Feng H."/>
            <person name="Wang Y."/>
            <person name="Chen Y."/>
            <person name="Liang X."/>
            <person name="Fu R."/>
            <person name="Li Q."/>
            <person name="Zhang J."/>
            <person name="Yu X."/>
            <person name="Xie Z."/>
            <person name="Ding L."/>
            <person name="Guan P."/>
            <person name="Tang J."/>
            <person name="Liang Y."/>
            <person name="Wang S."/>
            <person name="Deng Q."/>
            <person name="Li S."/>
            <person name="Zhu J."/>
            <person name="Wang L."/>
            <person name="Liu H."/>
            <person name="Li P."/>
        </authorList>
    </citation>
    <scope>NUCLEOTIDE SEQUENCE [LARGE SCALE GENOMIC DNA]</scope>
    <source>
        <strain evidence="4">AG-1 IA</strain>
    </source>
</reference>
<dbReference type="STRING" id="983506.L8WXV1"/>
<sequence>MLRLLTVLAASTLLPLVACGPKARVIMLKDGNFNSGSPGWLEFEDIGNGEIHLYGKITGLTSGKHGIHVHEFGDLTSGCASVGAHFNPEKKNHGGPQAAERHVGDLGNIEANSNGESKVDIYDKVISFSGTNSIIGGRTIWASGASMTHSLLAMPELASRVAQFRTRCPIIHRVKIFQQRGHCGLRGHASRRCLFTARNKKLYPWGTSMYARSPGSQRMAPDKVMAKLSCSTGSSII</sequence>
<dbReference type="PANTHER" id="PTHR10003">
    <property type="entry name" value="SUPEROXIDE DISMUTASE CU-ZN -RELATED"/>
    <property type="match status" value="1"/>
</dbReference>
<evidence type="ECO:0000313" key="3">
    <source>
        <dbReference type="EMBL" id="ELU42795.1"/>
    </source>
</evidence>
<keyword evidence="4" id="KW-1185">Reference proteome</keyword>
<feature type="signal peptide" evidence="1">
    <location>
        <begin position="1"/>
        <end position="19"/>
    </location>
</feature>
<dbReference type="HOGENOM" id="CLU_056632_4_0_1"/>
<dbReference type="GO" id="GO:0006801">
    <property type="term" value="P:superoxide metabolic process"/>
    <property type="evidence" value="ECO:0007669"/>
    <property type="project" value="InterPro"/>
</dbReference>
<dbReference type="PRINTS" id="PR00068">
    <property type="entry name" value="CUZNDISMTASE"/>
</dbReference>
<feature type="domain" description="Superoxide dismutase copper/zinc binding" evidence="2">
    <location>
        <begin position="40"/>
        <end position="140"/>
    </location>
</feature>
<gene>
    <name evidence="3" type="ORF">AG1IA_03171</name>
</gene>
<dbReference type="Gene3D" id="2.60.40.200">
    <property type="entry name" value="Superoxide dismutase, copper/zinc binding domain"/>
    <property type="match status" value="1"/>
</dbReference>
<dbReference type="InterPro" id="IPR001424">
    <property type="entry name" value="SOD_Cu_Zn_dom"/>
</dbReference>
<dbReference type="CDD" id="cd00305">
    <property type="entry name" value="Cu-Zn_Superoxide_Dismutase"/>
    <property type="match status" value="1"/>
</dbReference>
<protein>
    <submittedName>
        <fullName evidence="3">Copper/zinc superoxide dismutase domain-containing protein</fullName>
    </submittedName>
</protein>
<accession>L8WXV1</accession>
<dbReference type="GO" id="GO:0034599">
    <property type="term" value="P:cellular response to oxidative stress"/>
    <property type="evidence" value="ECO:0007669"/>
    <property type="project" value="UniProtKB-ARBA"/>
</dbReference>
<name>L8WXV1_THACA</name>
<comment type="caution">
    <text evidence="3">The sequence shown here is derived from an EMBL/GenBank/DDBJ whole genome shotgun (WGS) entry which is preliminary data.</text>
</comment>
<evidence type="ECO:0000313" key="4">
    <source>
        <dbReference type="Proteomes" id="UP000011668"/>
    </source>
</evidence>
<proteinExistence type="predicted"/>
<keyword evidence="1" id="KW-0732">Signal</keyword>
<dbReference type="SMR" id="L8WXV1"/>
<dbReference type="OrthoDB" id="2015551at2759"/>
<dbReference type="InterPro" id="IPR036423">
    <property type="entry name" value="SOD-like_Cu/Zn_dom_sf"/>
</dbReference>
<dbReference type="AlphaFoldDB" id="L8WXV1"/>
<dbReference type="Proteomes" id="UP000011668">
    <property type="component" value="Unassembled WGS sequence"/>
</dbReference>
<evidence type="ECO:0000259" key="2">
    <source>
        <dbReference type="Pfam" id="PF00080"/>
    </source>
</evidence>
<dbReference type="Pfam" id="PF00080">
    <property type="entry name" value="Sod_Cu"/>
    <property type="match status" value="1"/>
</dbReference>
<dbReference type="SUPFAM" id="SSF49329">
    <property type="entry name" value="Cu,Zn superoxide dismutase-like"/>
    <property type="match status" value="1"/>
</dbReference>
<organism evidence="3 4">
    <name type="scientific">Thanatephorus cucumeris (strain AG1-IA)</name>
    <name type="common">Rice sheath blight fungus</name>
    <name type="synonym">Rhizoctonia solani</name>
    <dbReference type="NCBI Taxonomy" id="983506"/>
    <lineage>
        <taxon>Eukaryota</taxon>
        <taxon>Fungi</taxon>
        <taxon>Dikarya</taxon>
        <taxon>Basidiomycota</taxon>
        <taxon>Agaricomycotina</taxon>
        <taxon>Agaricomycetes</taxon>
        <taxon>Cantharellales</taxon>
        <taxon>Ceratobasidiaceae</taxon>
        <taxon>Rhizoctonia</taxon>
        <taxon>Rhizoctonia solani AG-1</taxon>
    </lineage>
</organism>
<dbReference type="EMBL" id="AFRT01000717">
    <property type="protein sequence ID" value="ELU42795.1"/>
    <property type="molecule type" value="Genomic_DNA"/>
</dbReference>
<dbReference type="GO" id="GO:0005507">
    <property type="term" value="F:copper ion binding"/>
    <property type="evidence" value="ECO:0007669"/>
    <property type="project" value="InterPro"/>
</dbReference>
<dbReference type="InterPro" id="IPR018152">
    <property type="entry name" value="SOD_Cu/Zn_BS"/>
</dbReference>